<keyword evidence="4" id="KW-0479">Metal-binding</keyword>
<evidence type="ECO:0000256" key="2">
    <source>
        <dbReference type="PIRSR" id="PIRSR000915-1"/>
    </source>
</evidence>
<evidence type="ECO:0000313" key="5">
    <source>
        <dbReference type="EMBL" id="BAJ63220.1"/>
    </source>
</evidence>
<dbReference type="PANTHER" id="PTHR19288:SF46">
    <property type="entry name" value="HALOACID DEHALOGENASE-LIKE HYDROLASE DOMAIN-CONTAINING PROTEIN 2"/>
    <property type="match status" value="1"/>
</dbReference>
<feature type="binding site" evidence="4">
    <location>
        <position position="18"/>
    </location>
    <ligand>
        <name>Mg(2+)</name>
        <dbReference type="ChEBI" id="CHEBI:18420"/>
    </ligand>
</feature>
<comment type="similarity">
    <text evidence="1">Belongs to the HAD-like hydrolase superfamily.</text>
</comment>
<keyword evidence="6" id="KW-1185">Reference proteome</keyword>
<sequence length="266" mass="29881">MASPDLFRSIRCFLLDLDGTFYLGDRLLPGARDLIEFFEARGIDYIFLTNNSSRNPRKYLERLHKFGIPVQPKHIFTSADATLHYLSKNFPGARLYLLGTPDLEEQFEQAGFPLTDEAPDVIVAGFDTTLTYNKLWKLCTWVSRGLPYIATHPDINCPTEDGFMPDIGAVIAFVQASTNRSPDIIIGKPFPPMVEALCERFNLSPGQMCMVGDRLYTDIAMKNAGVNTVLVLSGETRLEDLTSSPYKPDFIFSNLVDLLETLQKIL</sequence>
<dbReference type="GO" id="GO:0046872">
    <property type="term" value="F:metal ion binding"/>
    <property type="evidence" value="ECO:0007669"/>
    <property type="project" value="UniProtKB-KW"/>
</dbReference>
<dbReference type="EMBL" id="AP012029">
    <property type="protein sequence ID" value="BAJ63220.1"/>
    <property type="molecule type" value="Genomic_DNA"/>
</dbReference>
<evidence type="ECO:0000256" key="4">
    <source>
        <dbReference type="PIRSR" id="PIRSR000915-3"/>
    </source>
</evidence>
<dbReference type="Pfam" id="PF13242">
    <property type="entry name" value="Hydrolase_like"/>
    <property type="match status" value="1"/>
</dbReference>
<feature type="active site" description="Nucleophile" evidence="2">
    <location>
        <position position="16"/>
    </location>
</feature>
<gene>
    <name evidence="5" type="ordered locus">ANT_11860</name>
</gene>
<name>E8N456_ANATU</name>
<reference evidence="5 6" key="1">
    <citation type="submission" date="2010-12" db="EMBL/GenBank/DDBJ databases">
        <title>Whole genome sequence of Anaerolinea thermophila UNI-1.</title>
        <authorList>
            <person name="Narita-Yamada S."/>
            <person name="Kishi E."/>
            <person name="Watanabe Y."/>
            <person name="Takasaki K."/>
            <person name="Ankai A."/>
            <person name="Oguchi A."/>
            <person name="Fukui S."/>
            <person name="Takahashi M."/>
            <person name="Yashiro I."/>
            <person name="Hosoyama A."/>
            <person name="Sekiguchi Y."/>
            <person name="Hanada S."/>
            <person name="Fujita N."/>
        </authorList>
    </citation>
    <scope>NUCLEOTIDE SEQUENCE [LARGE SCALE GENOMIC DNA]</scope>
    <source>
        <strain evidence="6">DSM 14523 / JCM 11388 / NBRC 100420 / UNI-1</strain>
    </source>
</reference>
<feature type="binding site" evidence="4">
    <location>
        <position position="213"/>
    </location>
    <ligand>
        <name>Mg(2+)</name>
        <dbReference type="ChEBI" id="CHEBI:18420"/>
    </ligand>
</feature>
<evidence type="ECO:0000256" key="3">
    <source>
        <dbReference type="PIRSR" id="PIRSR000915-2"/>
    </source>
</evidence>
<feature type="binding site" evidence="3">
    <location>
        <position position="188"/>
    </location>
    <ligand>
        <name>substrate</name>
    </ligand>
</feature>
<dbReference type="GO" id="GO:0005737">
    <property type="term" value="C:cytoplasm"/>
    <property type="evidence" value="ECO:0007669"/>
    <property type="project" value="TreeGrafter"/>
</dbReference>
<dbReference type="FunCoup" id="E8N456">
    <property type="interactions" value="230"/>
</dbReference>
<dbReference type="AlphaFoldDB" id="E8N456"/>
<dbReference type="InParanoid" id="E8N456"/>
<dbReference type="InterPro" id="IPR006357">
    <property type="entry name" value="HAD-SF_hydro_IIA"/>
</dbReference>
<dbReference type="InterPro" id="IPR023214">
    <property type="entry name" value="HAD_sf"/>
</dbReference>
<dbReference type="eggNOG" id="COG0647">
    <property type="taxonomic scope" value="Bacteria"/>
</dbReference>
<dbReference type="InterPro" id="IPR036412">
    <property type="entry name" value="HAD-like_sf"/>
</dbReference>
<feature type="active site" description="Proton donor" evidence="2">
    <location>
        <position position="18"/>
    </location>
</feature>
<dbReference type="PANTHER" id="PTHR19288">
    <property type="entry name" value="4-NITROPHENYLPHOSPHATASE-RELATED"/>
    <property type="match status" value="1"/>
</dbReference>
<dbReference type="Pfam" id="PF13344">
    <property type="entry name" value="Hydrolase_6"/>
    <property type="match status" value="1"/>
</dbReference>
<dbReference type="GO" id="GO:0016791">
    <property type="term" value="F:phosphatase activity"/>
    <property type="evidence" value="ECO:0007669"/>
    <property type="project" value="TreeGrafter"/>
</dbReference>
<organism evidence="5 6">
    <name type="scientific">Anaerolinea thermophila (strain DSM 14523 / JCM 11388 / NBRC 100420 / UNI-1)</name>
    <dbReference type="NCBI Taxonomy" id="926569"/>
    <lineage>
        <taxon>Bacteria</taxon>
        <taxon>Bacillati</taxon>
        <taxon>Chloroflexota</taxon>
        <taxon>Anaerolineae</taxon>
        <taxon>Anaerolineales</taxon>
        <taxon>Anaerolineaceae</taxon>
        <taxon>Anaerolinea</taxon>
    </lineage>
</organism>
<feature type="binding site" evidence="4">
    <location>
        <position position="16"/>
    </location>
    <ligand>
        <name>Mg(2+)</name>
        <dbReference type="ChEBI" id="CHEBI:18420"/>
    </ligand>
</feature>
<dbReference type="HOGENOM" id="CLU_043473_1_1_0"/>
<protein>
    <submittedName>
        <fullName evidence="5">Phosphatase</fullName>
    </submittedName>
</protein>
<dbReference type="Gene3D" id="3.40.50.1000">
    <property type="entry name" value="HAD superfamily/HAD-like"/>
    <property type="match status" value="2"/>
</dbReference>
<dbReference type="PIRSF" id="PIRSF000915">
    <property type="entry name" value="PGP-type_phosphatase"/>
    <property type="match status" value="1"/>
</dbReference>
<comment type="cofactor">
    <cofactor evidence="4">
        <name>Mg(2+)</name>
        <dbReference type="ChEBI" id="CHEBI:18420"/>
    </cofactor>
    <text evidence="4">Divalent metal ions. Mg(2+) is the most effective.</text>
</comment>
<proteinExistence type="inferred from homology"/>
<dbReference type="SUPFAM" id="SSF56784">
    <property type="entry name" value="HAD-like"/>
    <property type="match status" value="1"/>
</dbReference>
<dbReference type="NCBIfam" id="TIGR01460">
    <property type="entry name" value="HAD-SF-IIA"/>
    <property type="match status" value="1"/>
</dbReference>
<evidence type="ECO:0000256" key="1">
    <source>
        <dbReference type="PIRNR" id="PIRNR000915"/>
    </source>
</evidence>
<dbReference type="RefSeq" id="WP_013559608.1">
    <property type="nucleotide sequence ID" value="NC_014960.1"/>
</dbReference>
<keyword evidence="4" id="KW-0460">Magnesium</keyword>
<accession>E8N456</accession>
<dbReference type="KEGG" id="atm:ANT_11860"/>
<dbReference type="STRING" id="926569.ANT_11860"/>
<dbReference type="OrthoDB" id="9810449at2"/>
<dbReference type="Proteomes" id="UP000008922">
    <property type="component" value="Chromosome"/>
</dbReference>
<evidence type="ECO:0000313" key="6">
    <source>
        <dbReference type="Proteomes" id="UP000008922"/>
    </source>
</evidence>